<dbReference type="AlphaFoldDB" id="A0A939DNK9"/>
<evidence type="ECO:0000313" key="1">
    <source>
        <dbReference type="EMBL" id="MBN7825890.1"/>
    </source>
</evidence>
<dbReference type="InterPro" id="IPR019884">
    <property type="entry name" value="YtoQ_family_protein"/>
</dbReference>
<keyword evidence="2" id="KW-1185">Reference proteome</keyword>
<dbReference type="Gene3D" id="3.40.50.450">
    <property type="match status" value="1"/>
</dbReference>
<dbReference type="Pfam" id="PF11071">
    <property type="entry name" value="Nuc_deoxyri_tr3"/>
    <property type="match status" value="1"/>
</dbReference>
<name>A0A939DNK9_9ALTE</name>
<gene>
    <name evidence="1" type="ORF">J0A66_11690</name>
</gene>
<dbReference type="Proteomes" id="UP000664654">
    <property type="component" value="Unassembled WGS sequence"/>
</dbReference>
<organism evidence="1 2">
    <name type="scientific">Bowmanella dokdonensis</name>
    <dbReference type="NCBI Taxonomy" id="751969"/>
    <lineage>
        <taxon>Bacteria</taxon>
        <taxon>Pseudomonadati</taxon>
        <taxon>Pseudomonadota</taxon>
        <taxon>Gammaproteobacteria</taxon>
        <taxon>Alteromonadales</taxon>
        <taxon>Alteromonadaceae</taxon>
        <taxon>Bowmanella</taxon>
    </lineage>
</organism>
<comment type="caution">
    <text evidence="1">The sequence shown here is derived from an EMBL/GenBank/DDBJ whole genome shotgun (WGS) entry which is preliminary data.</text>
</comment>
<evidence type="ECO:0000313" key="2">
    <source>
        <dbReference type="Proteomes" id="UP000664654"/>
    </source>
</evidence>
<dbReference type="RefSeq" id="WP_206573993.1">
    <property type="nucleotide sequence ID" value="NZ_JAFKCV010000005.1"/>
</dbReference>
<proteinExistence type="predicted"/>
<dbReference type="EMBL" id="JAFKCV010000005">
    <property type="protein sequence ID" value="MBN7825890.1"/>
    <property type="molecule type" value="Genomic_DNA"/>
</dbReference>
<protein>
    <submittedName>
        <fullName evidence="1">YtoQ family protein</fullName>
    </submittedName>
</protein>
<sequence length="139" mass="15630">MRIYLAGDNHSDWRAILRDRATKLGLALMVFCPQEVEPWKEESGLASAGRLQGFMLTVNEALEDSADLVVLRLSEQYRHWHAVSEAGRLIAKGKPLILYHPSSLDKELASLDRVALHVAHDMDQMMFILQSLAESQMAS</sequence>
<accession>A0A939DNK9</accession>
<reference evidence="1" key="1">
    <citation type="submission" date="2021-03" db="EMBL/GenBank/DDBJ databases">
        <title>novel species isolated from a fishpond in China.</title>
        <authorList>
            <person name="Lu H."/>
            <person name="Cai Z."/>
        </authorList>
    </citation>
    <scope>NUCLEOTIDE SEQUENCE</scope>
    <source>
        <strain evidence="1">JCM 30855</strain>
    </source>
</reference>
<dbReference type="SUPFAM" id="SSF52309">
    <property type="entry name" value="N-(deoxy)ribosyltransferase-like"/>
    <property type="match status" value="1"/>
</dbReference>